<gene>
    <name evidence="2" type="ORF">EG028_00975</name>
</gene>
<evidence type="ECO:0000313" key="3">
    <source>
        <dbReference type="Proteomes" id="UP000279089"/>
    </source>
</evidence>
<comment type="caution">
    <text evidence="2">The sequence shown here is derived from an EMBL/GenBank/DDBJ whole genome shotgun (WGS) entry which is preliminary data.</text>
</comment>
<evidence type="ECO:0000313" key="2">
    <source>
        <dbReference type="EMBL" id="RPD42901.1"/>
    </source>
</evidence>
<keyword evidence="3" id="KW-1185">Reference proteome</keyword>
<dbReference type="AlphaFoldDB" id="A0A3N4MGD0"/>
<dbReference type="InterPro" id="IPR023393">
    <property type="entry name" value="START-like_dom_sf"/>
</dbReference>
<name>A0A3N4MGD0_9BACT</name>
<dbReference type="OrthoDB" id="654678at2"/>
<dbReference type="Gene3D" id="3.30.530.20">
    <property type="match status" value="1"/>
</dbReference>
<dbReference type="EMBL" id="RMBX01000001">
    <property type="protein sequence ID" value="RPD42901.1"/>
    <property type="molecule type" value="Genomic_DNA"/>
</dbReference>
<sequence>MARHPVPLKFALKCQSMKRIITILIMSAVFIQPLIAGKLPAEEFKLVKQSENIFLYERWIAAGNNEKVREIKAVFLVRASRGNLISLLKDPVKGREWNVNAKEYRVLPLPEENRWISYIQYDIPWPFDNQDCCLAFQSTDSEVSFQSTHHSAFPEKEGIMRLSGTKGKWVLENMHSGNVKVTYFITTDRSRKIPRWVSDPIVHNNLIKTMSKFKSLAEQ</sequence>
<proteinExistence type="predicted"/>
<dbReference type="GO" id="GO:0008289">
    <property type="term" value="F:lipid binding"/>
    <property type="evidence" value="ECO:0007669"/>
    <property type="project" value="InterPro"/>
</dbReference>
<organism evidence="2 3">
    <name type="scientific">Chitinophaga barathri</name>
    <dbReference type="NCBI Taxonomy" id="1647451"/>
    <lineage>
        <taxon>Bacteria</taxon>
        <taxon>Pseudomonadati</taxon>
        <taxon>Bacteroidota</taxon>
        <taxon>Chitinophagia</taxon>
        <taxon>Chitinophagales</taxon>
        <taxon>Chitinophagaceae</taxon>
        <taxon>Chitinophaga</taxon>
    </lineage>
</organism>
<evidence type="ECO:0000259" key="1">
    <source>
        <dbReference type="Pfam" id="PF01852"/>
    </source>
</evidence>
<protein>
    <recommendedName>
        <fullName evidence="1">START domain-containing protein</fullName>
    </recommendedName>
</protein>
<dbReference type="InterPro" id="IPR002913">
    <property type="entry name" value="START_lipid-bd_dom"/>
</dbReference>
<dbReference type="SUPFAM" id="SSF55961">
    <property type="entry name" value="Bet v1-like"/>
    <property type="match status" value="1"/>
</dbReference>
<dbReference type="Proteomes" id="UP000279089">
    <property type="component" value="Unassembled WGS sequence"/>
</dbReference>
<accession>A0A3N4MGD0</accession>
<reference evidence="3" key="1">
    <citation type="submission" date="2018-11" db="EMBL/GenBank/DDBJ databases">
        <title>Chitinophaga lutea sp.nov., isolate from arsenic contaminated soil.</title>
        <authorList>
            <person name="Zong Y."/>
        </authorList>
    </citation>
    <scope>NUCLEOTIDE SEQUENCE [LARGE SCALE GENOMIC DNA]</scope>
    <source>
        <strain evidence="3">YLT18</strain>
    </source>
</reference>
<feature type="domain" description="START" evidence="1">
    <location>
        <begin position="72"/>
        <end position="213"/>
    </location>
</feature>
<dbReference type="Pfam" id="PF01852">
    <property type="entry name" value="START"/>
    <property type="match status" value="1"/>
</dbReference>